<gene>
    <name evidence="2" type="ORF">SAMN00808754_1704</name>
</gene>
<keyword evidence="3" id="KW-1185">Reference proteome</keyword>
<dbReference type="InterPro" id="IPR008912">
    <property type="entry name" value="Uncharacterised_CoxE"/>
</dbReference>
<name>A0A1W1VVK5_9FIRM</name>
<dbReference type="RefSeq" id="WP_172839113.1">
    <property type="nucleotide sequence ID" value="NZ_LT838272.1"/>
</dbReference>
<evidence type="ECO:0008006" key="4">
    <source>
        <dbReference type="Google" id="ProtNLM"/>
    </source>
</evidence>
<dbReference type="Proteomes" id="UP000192569">
    <property type="component" value="Chromosome I"/>
</dbReference>
<dbReference type="EMBL" id="LT838272">
    <property type="protein sequence ID" value="SMB96894.1"/>
    <property type="molecule type" value="Genomic_DNA"/>
</dbReference>
<accession>A0A1W1VVK5</accession>
<dbReference type="Pfam" id="PF05762">
    <property type="entry name" value="VWA_CoxE"/>
    <property type="match status" value="1"/>
</dbReference>
<feature type="compositionally biased region" description="Basic and acidic residues" evidence="1">
    <location>
        <begin position="100"/>
        <end position="115"/>
    </location>
</feature>
<feature type="region of interest" description="Disordered" evidence="1">
    <location>
        <begin position="93"/>
        <end position="121"/>
    </location>
</feature>
<protein>
    <recommendedName>
        <fullName evidence="4">VWA domain containing CoxE-like protein</fullName>
    </recommendedName>
</protein>
<evidence type="ECO:0000313" key="2">
    <source>
        <dbReference type="EMBL" id="SMB96894.1"/>
    </source>
</evidence>
<dbReference type="STRING" id="698762.SAMN00808754_1704"/>
<sequence>MLKNDTLLRSIIGFGEYARKKGLRVSTAEVSDAVAGLAALGPMSLTGLREALQLCMVKSVGDFEKFNEAFDEYFLGLRPDVVATVAVMSLEGQGRRAGGRRKEPPPGRTEQKAVEEDGASNKSFEAVGTPVGAVPAWASALASGKGGSIPESLKLYLAGQVFSAASELVRDPLSDADRRDIVVAVSRLAVEKLLCESDLPAVEDALRGFIKLASAVEKARCKYKTRKNSWSDFSALGRTPFNGLATELVGIPPDLLDARLERLDRARLALLTEEISRAAAALKPLIGGLPGPANRRRVLDYRKTLRASLATFGEPFRLCRSARRRRLRRLVTVCDVSGSVKEVTGLFLAFMYGLHQAFGGRVRHFVFVSEVDEVTGYFSLPTYGECFDRVVSAAAVDYRGYSNYGKMLKSLWGRYRDAFDHETVVLFLGDARTNRYDPEVGILEEISAVVKRTFFLNPEDPREWYTGDSAVAVYRAAAEFVDISRFRKLLEFISRLPGVVVAC</sequence>
<dbReference type="PANTHER" id="PTHR39338">
    <property type="entry name" value="BLL5662 PROTEIN-RELATED"/>
    <property type="match status" value="1"/>
</dbReference>
<reference evidence="2 3" key="1">
    <citation type="submission" date="2017-04" db="EMBL/GenBank/DDBJ databases">
        <authorList>
            <person name="Afonso C.L."/>
            <person name="Miller P.J."/>
            <person name="Scott M.A."/>
            <person name="Spackman E."/>
            <person name="Goraichik I."/>
            <person name="Dimitrov K.M."/>
            <person name="Suarez D.L."/>
            <person name="Swayne D.E."/>
        </authorList>
    </citation>
    <scope>NUCLEOTIDE SEQUENCE [LARGE SCALE GENOMIC DNA]</scope>
    <source>
        <strain evidence="2 3">ToBE</strain>
    </source>
</reference>
<dbReference type="PANTHER" id="PTHR39338:SF5">
    <property type="entry name" value="BLR6139 PROTEIN"/>
    <property type="match status" value="1"/>
</dbReference>
<dbReference type="AlphaFoldDB" id="A0A1W1VVK5"/>
<evidence type="ECO:0000256" key="1">
    <source>
        <dbReference type="SAM" id="MobiDB-lite"/>
    </source>
</evidence>
<evidence type="ECO:0000313" key="3">
    <source>
        <dbReference type="Proteomes" id="UP000192569"/>
    </source>
</evidence>
<proteinExistence type="predicted"/>
<organism evidence="2 3">
    <name type="scientific">Thermanaeromonas toyohensis ToBE</name>
    <dbReference type="NCBI Taxonomy" id="698762"/>
    <lineage>
        <taxon>Bacteria</taxon>
        <taxon>Bacillati</taxon>
        <taxon>Bacillota</taxon>
        <taxon>Clostridia</taxon>
        <taxon>Neomoorellales</taxon>
        <taxon>Neomoorellaceae</taxon>
        <taxon>Thermanaeromonas</taxon>
    </lineage>
</organism>